<dbReference type="AlphaFoldDB" id="A0A7L2B695"/>
<evidence type="ECO:0000313" key="4">
    <source>
        <dbReference type="Proteomes" id="UP000590868"/>
    </source>
</evidence>
<evidence type="ECO:0000259" key="2">
    <source>
        <dbReference type="SMART" id="SM00832"/>
    </source>
</evidence>
<dbReference type="PANTHER" id="PTHR11339:SF386">
    <property type="entry name" value="HEMOLECTIN, ISOFORM A"/>
    <property type="match status" value="1"/>
</dbReference>
<keyword evidence="1" id="KW-1015">Disulfide bond</keyword>
<dbReference type="GO" id="GO:0031012">
    <property type="term" value="C:extracellular matrix"/>
    <property type="evidence" value="ECO:0007669"/>
    <property type="project" value="TreeGrafter"/>
</dbReference>
<dbReference type="EMBL" id="VXBZ01010259">
    <property type="protein sequence ID" value="NXP53809.1"/>
    <property type="molecule type" value="Genomic_DNA"/>
</dbReference>
<name>A0A7L2B695_9GRUI</name>
<evidence type="ECO:0000313" key="3">
    <source>
        <dbReference type="EMBL" id="NXP53809.1"/>
    </source>
</evidence>
<sequence>KKSFQGPFKACHDVIRPRGFYRDCLYDVCMSDGARSTLCRVLEAYATTCRKHGAVVHDWRTPSGC</sequence>
<dbReference type="InterPro" id="IPR050780">
    <property type="entry name" value="Mucin_vWF_Thrombospondin_sf"/>
</dbReference>
<dbReference type="Pfam" id="PF08742">
    <property type="entry name" value="C8"/>
    <property type="match status" value="1"/>
</dbReference>
<feature type="non-terminal residue" evidence="3">
    <location>
        <position position="1"/>
    </location>
</feature>
<feature type="non-terminal residue" evidence="3">
    <location>
        <position position="65"/>
    </location>
</feature>
<evidence type="ECO:0000256" key="1">
    <source>
        <dbReference type="ARBA" id="ARBA00023157"/>
    </source>
</evidence>
<accession>A0A7L2B695</accession>
<feature type="domain" description="VWF/SSPO/Zonadhesin-like cysteine-rich" evidence="2">
    <location>
        <begin position="1"/>
        <end position="65"/>
    </location>
</feature>
<reference evidence="3 4" key="1">
    <citation type="submission" date="2019-09" db="EMBL/GenBank/DDBJ databases">
        <title>Bird 10,000 Genomes (B10K) Project - Family phase.</title>
        <authorList>
            <person name="Zhang G."/>
        </authorList>
    </citation>
    <scope>NUCLEOTIDE SEQUENCE [LARGE SCALE GENOMIC DNA]</scope>
    <source>
        <strain evidence="3">B10K-DU-001-55</strain>
        <tissue evidence="3">Muscle</tissue>
    </source>
</reference>
<proteinExistence type="predicted"/>
<organism evidence="3 4">
    <name type="scientific">Heliornis fulica</name>
    <name type="common">sungrebe</name>
    <dbReference type="NCBI Taxonomy" id="54369"/>
    <lineage>
        <taxon>Eukaryota</taxon>
        <taxon>Metazoa</taxon>
        <taxon>Chordata</taxon>
        <taxon>Craniata</taxon>
        <taxon>Vertebrata</taxon>
        <taxon>Euteleostomi</taxon>
        <taxon>Archelosauria</taxon>
        <taxon>Archosauria</taxon>
        <taxon>Dinosauria</taxon>
        <taxon>Saurischia</taxon>
        <taxon>Theropoda</taxon>
        <taxon>Coelurosauria</taxon>
        <taxon>Aves</taxon>
        <taxon>Neognathae</taxon>
        <taxon>Neoaves</taxon>
        <taxon>Gruiformes</taxon>
        <taxon>Heliornithidae</taxon>
        <taxon>Heliornis</taxon>
    </lineage>
</organism>
<gene>
    <name evidence="3" type="primary">Fcgbp_4</name>
    <name evidence="3" type="ORF">HELFUL_R15049</name>
</gene>
<dbReference type="SMART" id="SM00832">
    <property type="entry name" value="C8"/>
    <property type="match status" value="1"/>
</dbReference>
<protein>
    <submittedName>
        <fullName evidence="3">FCGBP protein</fullName>
    </submittedName>
</protein>
<comment type="caution">
    <text evidence="3">The sequence shown here is derived from an EMBL/GenBank/DDBJ whole genome shotgun (WGS) entry which is preliminary data.</text>
</comment>
<dbReference type="PANTHER" id="PTHR11339">
    <property type="entry name" value="EXTRACELLULAR MATRIX GLYCOPROTEIN RELATED"/>
    <property type="match status" value="1"/>
</dbReference>
<keyword evidence="4" id="KW-1185">Reference proteome</keyword>
<dbReference type="GO" id="GO:0005615">
    <property type="term" value="C:extracellular space"/>
    <property type="evidence" value="ECO:0007669"/>
    <property type="project" value="TreeGrafter"/>
</dbReference>
<dbReference type="OrthoDB" id="6236007at2759"/>
<dbReference type="InterPro" id="IPR014853">
    <property type="entry name" value="VWF/SSPO/ZAN-like_Cys-rich_dom"/>
</dbReference>
<dbReference type="Proteomes" id="UP000590868">
    <property type="component" value="Unassembled WGS sequence"/>
</dbReference>